<evidence type="ECO:0000256" key="7">
    <source>
        <dbReference type="SAM" id="MobiDB-lite"/>
    </source>
</evidence>
<sequence>MDLPLETPSRILRRIQALEAEDIDLPSLPSFHYDDSGVHSSFKASTAAPSMSKRDIQTELEDISEREESHYESTPLPSSHGTRSTIRPLSATSSTRHFANSLRSSTQRKSPRQSFEAEEITSPRKDYDIESEPSLPNIYIQQSYIPETTSDQIVHPSMHTSEIRSRTRSPLSFHTAQTPQSAKYDYSVSLRSESSQPTPRPGPNALVRGPKEAILTRTRTPSLSRTTPSPPSTSPNSTPKSVNSPIPFNREFPSRSPSPNEDLDFQVDRESRQLSEFHRSQNSESSGERYMQTDNVIASSESINPEEDKLSPSQNSALGISASASPDGHAVSSSSSSSGGLVRTPYPKAFLSPTTPDSPIPAPPFAHRPRFAIQDTPLPVPKPENDDLNTPYNRRRSFLLELVNSNARPRMTFPTPHPFARGGITPRPRAHPLSQAWTPSSEVHPSSSSDAESDSPKDRNSFISVASSHDLTVHPRANASFDPTTGVQGVGRFNAPKLNLYMNSLNRQLQEENRVLVERLRKLGDEVELNRLAEQLENNDLKTLEDVAEAEVEDLRQELEKRDLEKEALRLELEAEVQSIRQEKEQLEEDIQKEREGRQEDNAEWKARLAERLNFVNKGVEETLASMDDKINELTSRKIEAENKLRQCEQTILALDEDLELTKRRAEKAENALANNSDLGIELKKANQLIESLKHDIRSEEHHTEELESKLKEAGRREAEAKTSMEEHIEELENELRQALEGQQNAEANALELQTELETANKYADELQSKLSAAQDCITQLESRTNDLNTQLRHLEAGEVQSQQAIHQLENALEDSEKKMTEDEEVLQALRAKVGRLEKDIEQMQRAHVSLSSSTISNRSRVKQVSNAEVEQLETELDEAHKEIGRLNHLLAQSPARKAIGVSKDVRIELLEKERDDLVDRVKSLSNLLASSPARRLGTPTKLATNTPLPRKVSVAWRTPKTPGPPPKDLSWLQDKTSLPDAGPLLAQIQTLQEELHVANDNIDQKVNKLEEAGMGIISLTEKLEDARTRTTTLEDEVGRLVRRDERRTRRLERANCKECGVKIDVAGIMGVDDNEQSSDFSRSTQPNPVTPPSKKLASLRIILQTKTAELDALRTQWATERAELLGKNVVLQDKANVLNRELDAAKVETKKVINVETELVKAKTIVSDLEETLRTERAKLRSLTTEQQQMLREKENVFVQLQRAQSDMDDVRSHLDKVKSENRELELELRAMATADHKARQLQAKVGENHKTIEILRGEREVLITDHASLQKRHQEVSSKLNALRQRLSTSQTAHEEHRHQLDLKVNEIEDLRRELAEKDRVVEKITTEKNQAHADRSDILRTVARLQGDLKRVRRDAETLGKDLKELRNERDKVENRHRAELNQAEKVQKQLSAQIRLANEQLGAHRLKAKKAVAELQSHICKKQVDNQDISLLRIQHKNDCKGLMVHIEYLKTQIRRESIIKEDLVYQKRYLLDVLAKFEKGERQILAAIARLDFPMRIRPEPARKRPALRTIAVVVRFICRTKRINASWKEQDTRRSAVKSALVEARRRRDATKTGQRGAIPN</sequence>
<feature type="coiled-coil region" evidence="6">
    <location>
        <begin position="989"/>
        <end position="1037"/>
    </location>
</feature>
<dbReference type="Gene3D" id="1.20.5.340">
    <property type="match status" value="1"/>
</dbReference>
<evidence type="ECO:0000313" key="10">
    <source>
        <dbReference type="Proteomes" id="UP001050691"/>
    </source>
</evidence>
<organism evidence="9 10">
    <name type="scientific">Clathrus columnatus</name>
    <dbReference type="NCBI Taxonomy" id="1419009"/>
    <lineage>
        <taxon>Eukaryota</taxon>
        <taxon>Fungi</taxon>
        <taxon>Dikarya</taxon>
        <taxon>Basidiomycota</taxon>
        <taxon>Agaricomycotina</taxon>
        <taxon>Agaricomycetes</taxon>
        <taxon>Phallomycetidae</taxon>
        <taxon>Phallales</taxon>
        <taxon>Clathraceae</taxon>
        <taxon>Clathrus</taxon>
    </lineage>
</organism>
<feature type="compositionally biased region" description="Polar residues" evidence="7">
    <location>
        <begin position="1078"/>
        <end position="1088"/>
    </location>
</feature>
<comment type="subcellular location">
    <subcellularLocation>
        <location evidence="1">Cytoplasm</location>
        <location evidence="1">Cytoskeleton</location>
        <location evidence="1">Microtubule organizing center</location>
    </subcellularLocation>
</comment>
<keyword evidence="2" id="KW-0963">Cytoplasm</keyword>
<feature type="compositionally biased region" description="Polar residues" evidence="7">
    <location>
        <begin position="38"/>
        <end position="49"/>
    </location>
</feature>
<feature type="domain" description="Pericentrin/AKAP-450 centrosomal targeting" evidence="8">
    <location>
        <begin position="1458"/>
        <end position="1533"/>
    </location>
</feature>
<dbReference type="EMBL" id="BPWL01000006">
    <property type="protein sequence ID" value="GJJ11416.1"/>
    <property type="molecule type" value="Genomic_DNA"/>
</dbReference>
<feature type="compositionally biased region" description="Low complexity" evidence="7">
    <location>
        <begin position="439"/>
        <end position="450"/>
    </location>
</feature>
<feature type="region of interest" description="Disordered" evidence="7">
    <location>
        <begin position="148"/>
        <end position="263"/>
    </location>
</feature>
<feature type="region of interest" description="Disordered" evidence="7">
    <location>
        <begin position="302"/>
        <end position="368"/>
    </location>
</feature>
<keyword evidence="10" id="KW-1185">Reference proteome</keyword>
<reference evidence="9" key="1">
    <citation type="submission" date="2021-10" db="EMBL/GenBank/DDBJ databases">
        <title>De novo Genome Assembly of Clathrus columnatus (Basidiomycota, Fungi) Using Illumina and Nanopore Sequence Data.</title>
        <authorList>
            <person name="Ogiso-Tanaka E."/>
            <person name="Itagaki H."/>
            <person name="Hosoya T."/>
            <person name="Hosaka K."/>
        </authorList>
    </citation>
    <scope>NUCLEOTIDE SEQUENCE</scope>
    <source>
        <strain evidence="9">MO-923</strain>
    </source>
</reference>
<keyword evidence="3" id="KW-0597">Phosphoprotein</keyword>
<feature type="coiled-coil region" evidence="6">
    <location>
        <begin position="1129"/>
        <end position="1236"/>
    </location>
</feature>
<dbReference type="InterPro" id="IPR019528">
    <property type="entry name" value="PACT_domain"/>
</dbReference>
<dbReference type="Proteomes" id="UP001050691">
    <property type="component" value="Unassembled WGS sequence"/>
</dbReference>
<feature type="region of interest" description="Disordered" evidence="7">
    <location>
        <begin position="409"/>
        <end position="461"/>
    </location>
</feature>
<feature type="region of interest" description="Disordered" evidence="7">
    <location>
        <begin position="1548"/>
        <end position="1567"/>
    </location>
</feature>
<evidence type="ECO:0000313" key="9">
    <source>
        <dbReference type="EMBL" id="GJJ11416.1"/>
    </source>
</evidence>
<evidence type="ECO:0000256" key="2">
    <source>
        <dbReference type="ARBA" id="ARBA00022490"/>
    </source>
</evidence>
<name>A0AAV5A9X2_9AGAM</name>
<evidence type="ECO:0000256" key="3">
    <source>
        <dbReference type="ARBA" id="ARBA00022553"/>
    </source>
</evidence>
<feature type="compositionally biased region" description="Polar residues" evidence="7">
    <location>
        <begin position="311"/>
        <end position="324"/>
    </location>
</feature>
<keyword evidence="4 6" id="KW-0175">Coiled coil</keyword>
<feature type="compositionally biased region" description="Low complexity" evidence="7">
    <location>
        <begin position="234"/>
        <end position="245"/>
    </location>
</feature>
<evidence type="ECO:0000256" key="5">
    <source>
        <dbReference type="ARBA" id="ARBA00023212"/>
    </source>
</evidence>
<feature type="coiled-coil region" evidence="6">
    <location>
        <begin position="506"/>
        <end position="928"/>
    </location>
</feature>
<evidence type="ECO:0000259" key="8">
    <source>
        <dbReference type="Pfam" id="PF10495"/>
    </source>
</evidence>
<comment type="caution">
    <text evidence="9">The sequence shown here is derived from an EMBL/GenBank/DDBJ whole genome shotgun (WGS) entry which is preliminary data.</text>
</comment>
<evidence type="ECO:0000256" key="4">
    <source>
        <dbReference type="ARBA" id="ARBA00023054"/>
    </source>
</evidence>
<evidence type="ECO:0000256" key="6">
    <source>
        <dbReference type="SAM" id="Coils"/>
    </source>
</evidence>
<dbReference type="PANTHER" id="PTHR23159">
    <property type="entry name" value="CENTROSOMAL PROTEIN 2"/>
    <property type="match status" value="1"/>
</dbReference>
<feature type="compositionally biased region" description="Polar residues" evidence="7">
    <location>
        <begin position="168"/>
        <end position="181"/>
    </location>
</feature>
<dbReference type="PANTHER" id="PTHR23159:SF60">
    <property type="entry name" value="SPINDLE ASSEMBLY ABNORMAL PROTEIN 4"/>
    <property type="match status" value="1"/>
</dbReference>
<feature type="compositionally biased region" description="Low complexity" evidence="7">
    <location>
        <begin position="216"/>
        <end position="227"/>
    </location>
</feature>
<keyword evidence="5" id="KW-0206">Cytoskeleton</keyword>
<feature type="region of interest" description="Disordered" evidence="7">
    <location>
        <begin position="24"/>
        <end position="135"/>
    </location>
</feature>
<gene>
    <name evidence="9" type="ORF">Clacol_005649</name>
</gene>
<dbReference type="GO" id="GO:0005815">
    <property type="term" value="C:microtubule organizing center"/>
    <property type="evidence" value="ECO:0007669"/>
    <property type="project" value="UniProtKB-SubCell"/>
</dbReference>
<feature type="region of interest" description="Disordered" evidence="7">
    <location>
        <begin position="1075"/>
        <end position="1094"/>
    </location>
</feature>
<dbReference type="Pfam" id="PF10495">
    <property type="entry name" value="PACT_coil_coil"/>
    <property type="match status" value="1"/>
</dbReference>
<protein>
    <recommendedName>
        <fullName evidence="8">Pericentrin/AKAP-450 centrosomal targeting domain-containing protein</fullName>
    </recommendedName>
</protein>
<dbReference type="GO" id="GO:0005737">
    <property type="term" value="C:cytoplasm"/>
    <property type="evidence" value="ECO:0007669"/>
    <property type="project" value="UniProtKB-ARBA"/>
</dbReference>
<accession>A0AAV5A9X2</accession>
<feature type="coiled-coil region" evidence="6">
    <location>
        <begin position="1268"/>
        <end position="1404"/>
    </location>
</feature>
<proteinExistence type="predicted"/>
<feature type="compositionally biased region" description="Polar residues" evidence="7">
    <location>
        <begin position="75"/>
        <end position="108"/>
    </location>
</feature>
<feature type="compositionally biased region" description="Basic and acidic residues" evidence="7">
    <location>
        <begin position="272"/>
        <end position="281"/>
    </location>
</feature>
<evidence type="ECO:0000256" key="1">
    <source>
        <dbReference type="ARBA" id="ARBA00004267"/>
    </source>
</evidence>
<feature type="region of interest" description="Disordered" evidence="7">
    <location>
        <begin position="272"/>
        <end position="291"/>
    </location>
</feature>
<feature type="compositionally biased region" description="Pro residues" evidence="7">
    <location>
        <begin position="356"/>
        <end position="366"/>
    </location>
</feature>